<gene>
    <name evidence="2" type="ORF">TNCV_1798231</name>
</gene>
<evidence type="ECO:0000313" key="2">
    <source>
        <dbReference type="EMBL" id="GFY12401.1"/>
    </source>
</evidence>
<accession>A0A8X6SFN2</accession>
<dbReference type="EMBL" id="BMAU01021314">
    <property type="protein sequence ID" value="GFY12401.1"/>
    <property type="molecule type" value="Genomic_DNA"/>
</dbReference>
<reference evidence="2" key="1">
    <citation type="submission" date="2020-08" db="EMBL/GenBank/DDBJ databases">
        <title>Multicomponent nature underlies the extraordinary mechanical properties of spider dragline silk.</title>
        <authorList>
            <person name="Kono N."/>
            <person name="Nakamura H."/>
            <person name="Mori M."/>
            <person name="Yoshida Y."/>
            <person name="Ohtoshi R."/>
            <person name="Malay A.D."/>
            <person name="Moran D.A.P."/>
            <person name="Tomita M."/>
            <person name="Numata K."/>
            <person name="Arakawa K."/>
        </authorList>
    </citation>
    <scope>NUCLEOTIDE SEQUENCE</scope>
</reference>
<keyword evidence="3" id="KW-1185">Reference proteome</keyword>
<feature type="region of interest" description="Disordered" evidence="1">
    <location>
        <begin position="1"/>
        <end position="86"/>
    </location>
</feature>
<feature type="compositionally biased region" description="Basic and acidic residues" evidence="1">
    <location>
        <begin position="28"/>
        <end position="42"/>
    </location>
</feature>
<protein>
    <submittedName>
        <fullName evidence="2">Uncharacterized protein</fullName>
    </submittedName>
</protein>
<evidence type="ECO:0000313" key="3">
    <source>
        <dbReference type="Proteomes" id="UP000887159"/>
    </source>
</evidence>
<name>A0A8X6SFN2_TRICX</name>
<comment type="caution">
    <text evidence="2">The sequence shown here is derived from an EMBL/GenBank/DDBJ whole genome shotgun (WGS) entry which is preliminary data.</text>
</comment>
<proteinExistence type="predicted"/>
<organism evidence="2 3">
    <name type="scientific">Trichonephila clavipes</name>
    <name type="common">Golden silk orbweaver</name>
    <name type="synonym">Nephila clavipes</name>
    <dbReference type="NCBI Taxonomy" id="2585209"/>
    <lineage>
        <taxon>Eukaryota</taxon>
        <taxon>Metazoa</taxon>
        <taxon>Ecdysozoa</taxon>
        <taxon>Arthropoda</taxon>
        <taxon>Chelicerata</taxon>
        <taxon>Arachnida</taxon>
        <taxon>Araneae</taxon>
        <taxon>Araneomorphae</taxon>
        <taxon>Entelegynae</taxon>
        <taxon>Araneoidea</taxon>
        <taxon>Nephilidae</taxon>
        <taxon>Trichonephila</taxon>
    </lineage>
</organism>
<dbReference type="AlphaFoldDB" id="A0A8X6SFN2"/>
<sequence length="86" mass="9770">MSNTEGTTYDQEEVQWGSLDQPMRRGHNKEDQFEPEEAERNNRTTPTSRSKEGQADGIPEAEVVSNSIARRGKEERTAINHTPLRS</sequence>
<dbReference type="Proteomes" id="UP000887159">
    <property type="component" value="Unassembled WGS sequence"/>
</dbReference>
<evidence type="ECO:0000256" key="1">
    <source>
        <dbReference type="SAM" id="MobiDB-lite"/>
    </source>
</evidence>